<dbReference type="PANTHER" id="PTHR32060:SF30">
    <property type="entry name" value="CARBOXY-TERMINAL PROCESSING PROTEASE CTPA"/>
    <property type="match status" value="1"/>
</dbReference>
<dbReference type="CDD" id="cd06782">
    <property type="entry name" value="cpPDZ_CPP-like"/>
    <property type="match status" value="1"/>
</dbReference>
<keyword evidence="4 5" id="KW-0720">Serine protease</keyword>
<dbReference type="InterPro" id="IPR004447">
    <property type="entry name" value="Peptidase_S41A"/>
</dbReference>
<dbReference type="SUPFAM" id="SSF52096">
    <property type="entry name" value="ClpP/crotonase"/>
    <property type="match status" value="1"/>
</dbReference>
<dbReference type="InterPro" id="IPR001478">
    <property type="entry name" value="PDZ"/>
</dbReference>
<comment type="similarity">
    <text evidence="1 5">Belongs to the peptidase S41A family.</text>
</comment>
<dbReference type="InterPro" id="IPR005151">
    <property type="entry name" value="Tail-specific_protease"/>
</dbReference>
<evidence type="ECO:0000313" key="8">
    <source>
        <dbReference type="Proteomes" id="UP000183144"/>
    </source>
</evidence>
<sequence length="395" mass="42671">MKLSLKQVRVGVVGLTLVLLSGWAGFRLGQADRPKQIDPQTVDLSLFWQVWDKLEASYLQPDAFDRQTMVYGAIKGMTAALGDPYTVFLPPQANKETKEELDGAFEGVGIQLGFKNGQLAVMSPLEGMPAKAVGVRAGDLILHIKDEAKNIDQDTLDLSLPEAVRLIRGTKGTSVALTILHQDSSEPLTLTIKRDTIVVASVELDWVGEDKNIAHLKLTRFGGRTDAEWQAAVKELISRNPRGIILDLRNNPGGYLQGAVSLAGEFLSPGKLVVKQEDGRGRVETYSVDRQGRLLSQTLVILVNQGSASSSEILAGALKDYGRGKLVGETTFGKGTVQEALDVADGAGLHVTTAKWLLPSGLWVNDSKGLTPDVVVKDDPESEADEQLIKAIEEL</sequence>
<keyword evidence="3 5" id="KW-0378">Hydrolase</keyword>
<keyword evidence="2 5" id="KW-0645">Protease</keyword>
<dbReference type="InterPro" id="IPR036034">
    <property type="entry name" value="PDZ_sf"/>
</dbReference>
<dbReference type="Pfam" id="PF03572">
    <property type="entry name" value="Peptidase_S41"/>
    <property type="match status" value="1"/>
</dbReference>
<dbReference type="Gene3D" id="2.30.42.10">
    <property type="match status" value="1"/>
</dbReference>
<dbReference type="GO" id="GO:0006508">
    <property type="term" value="P:proteolysis"/>
    <property type="evidence" value="ECO:0007669"/>
    <property type="project" value="UniProtKB-KW"/>
</dbReference>
<evidence type="ECO:0000256" key="1">
    <source>
        <dbReference type="ARBA" id="ARBA00009179"/>
    </source>
</evidence>
<dbReference type="CDD" id="cd07560">
    <property type="entry name" value="Peptidase_S41_CPP"/>
    <property type="match status" value="1"/>
</dbReference>
<dbReference type="Gene3D" id="3.30.750.44">
    <property type="match status" value="1"/>
</dbReference>
<dbReference type="SMART" id="SM00228">
    <property type="entry name" value="PDZ"/>
    <property type="match status" value="1"/>
</dbReference>
<comment type="caution">
    <text evidence="7">The sequence shown here is derived from an EMBL/GenBank/DDBJ whole genome shotgun (WGS) entry which is preliminary data.</text>
</comment>
<dbReference type="GO" id="GO:0004175">
    <property type="term" value="F:endopeptidase activity"/>
    <property type="evidence" value="ECO:0007669"/>
    <property type="project" value="TreeGrafter"/>
</dbReference>
<evidence type="ECO:0000313" key="7">
    <source>
        <dbReference type="EMBL" id="OIN88153.1"/>
    </source>
</evidence>
<evidence type="ECO:0000256" key="5">
    <source>
        <dbReference type="RuleBase" id="RU004404"/>
    </source>
</evidence>
<dbReference type="GO" id="GO:0008236">
    <property type="term" value="F:serine-type peptidase activity"/>
    <property type="evidence" value="ECO:0007669"/>
    <property type="project" value="UniProtKB-KW"/>
</dbReference>
<feature type="domain" description="PDZ" evidence="6">
    <location>
        <begin position="86"/>
        <end position="170"/>
    </location>
</feature>
<evidence type="ECO:0000256" key="4">
    <source>
        <dbReference type="ARBA" id="ARBA00022825"/>
    </source>
</evidence>
<evidence type="ECO:0000256" key="3">
    <source>
        <dbReference type="ARBA" id="ARBA00022801"/>
    </source>
</evidence>
<dbReference type="AlphaFoldDB" id="A0A1J4RL60"/>
<dbReference type="GO" id="GO:0030288">
    <property type="term" value="C:outer membrane-bounded periplasmic space"/>
    <property type="evidence" value="ECO:0007669"/>
    <property type="project" value="TreeGrafter"/>
</dbReference>
<proteinExistence type="inferred from homology"/>
<dbReference type="NCBIfam" id="TIGR00225">
    <property type="entry name" value="prc"/>
    <property type="match status" value="1"/>
</dbReference>
<dbReference type="PROSITE" id="PS50106">
    <property type="entry name" value="PDZ"/>
    <property type="match status" value="1"/>
</dbReference>
<dbReference type="EMBL" id="MNUI01000083">
    <property type="protein sequence ID" value="OIN88153.1"/>
    <property type="molecule type" value="Genomic_DNA"/>
</dbReference>
<dbReference type="GO" id="GO:0007165">
    <property type="term" value="P:signal transduction"/>
    <property type="evidence" value="ECO:0007669"/>
    <property type="project" value="TreeGrafter"/>
</dbReference>
<organism evidence="7 8">
    <name type="scientific">Candidatus Beckwithbacteria bacterium CG1_02_47_37</name>
    <dbReference type="NCBI Taxonomy" id="1805034"/>
    <lineage>
        <taxon>Bacteria</taxon>
        <taxon>Candidatus Beckwithiibacteriota</taxon>
    </lineage>
</organism>
<dbReference type="PANTHER" id="PTHR32060">
    <property type="entry name" value="TAIL-SPECIFIC PROTEASE"/>
    <property type="match status" value="1"/>
</dbReference>
<dbReference type="STRING" id="1805034.AUJ59_04490"/>
<dbReference type="SUPFAM" id="SSF50156">
    <property type="entry name" value="PDZ domain-like"/>
    <property type="match status" value="1"/>
</dbReference>
<gene>
    <name evidence="7" type="ORF">AUJ59_04490</name>
</gene>
<dbReference type="Pfam" id="PF00595">
    <property type="entry name" value="PDZ"/>
    <property type="match status" value="1"/>
</dbReference>
<accession>A0A1J4RL60</accession>
<dbReference type="Proteomes" id="UP000183144">
    <property type="component" value="Unassembled WGS sequence"/>
</dbReference>
<dbReference type="Gene3D" id="3.90.226.10">
    <property type="entry name" value="2-enoyl-CoA Hydratase, Chain A, domain 1"/>
    <property type="match status" value="1"/>
</dbReference>
<name>A0A1J4RL60_9BACT</name>
<reference evidence="7 8" key="1">
    <citation type="journal article" date="2016" name="Environ. Microbiol.">
        <title>Genomic resolution of a cold subsurface aquifer community provides metabolic insights for novel microbes adapted to high CO concentrations.</title>
        <authorList>
            <person name="Probst A.J."/>
            <person name="Castelle C.J."/>
            <person name="Singh A."/>
            <person name="Brown C.T."/>
            <person name="Anantharaman K."/>
            <person name="Sharon I."/>
            <person name="Hug L.A."/>
            <person name="Burstein D."/>
            <person name="Emerson J.B."/>
            <person name="Thomas B.C."/>
            <person name="Banfield J.F."/>
        </authorList>
    </citation>
    <scope>NUCLEOTIDE SEQUENCE [LARGE SCALE GENOMIC DNA]</scope>
    <source>
        <strain evidence="7">CG1_02_47_37</strain>
    </source>
</reference>
<protein>
    <recommendedName>
        <fullName evidence="6">PDZ domain-containing protein</fullName>
    </recommendedName>
</protein>
<evidence type="ECO:0000256" key="2">
    <source>
        <dbReference type="ARBA" id="ARBA00022670"/>
    </source>
</evidence>
<evidence type="ECO:0000259" key="6">
    <source>
        <dbReference type="PROSITE" id="PS50106"/>
    </source>
</evidence>
<dbReference type="SMART" id="SM00245">
    <property type="entry name" value="TSPc"/>
    <property type="match status" value="1"/>
</dbReference>
<dbReference type="InterPro" id="IPR029045">
    <property type="entry name" value="ClpP/crotonase-like_dom_sf"/>
</dbReference>